<dbReference type="EMBL" id="JACRTP010000002">
    <property type="protein sequence ID" value="MBC8628289.1"/>
    <property type="molecule type" value="Genomic_DNA"/>
</dbReference>
<reference evidence="5 6" key="1">
    <citation type="submission" date="2020-08" db="EMBL/GenBank/DDBJ databases">
        <title>Genome public.</title>
        <authorList>
            <person name="Liu C."/>
            <person name="Sun Q."/>
        </authorList>
    </citation>
    <scope>NUCLEOTIDE SEQUENCE [LARGE SCALE GENOMIC DNA]</scope>
    <source>
        <strain evidence="5 6">3_YM_SP_D4_24.mj</strain>
    </source>
</reference>
<comment type="caution">
    <text evidence="5">The sequence shown here is derived from an EMBL/GenBank/DDBJ whole genome shotgun (WGS) entry which is preliminary data.</text>
</comment>
<keyword evidence="2 3" id="KW-0378">Hydrolase</keyword>
<dbReference type="InterPro" id="IPR015797">
    <property type="entry name" value="NUDIX_hydrolase-like_dom_sf"/>
</dbReference>
<evidence type="ECO:0000256" key="2">
    <source>
        <dbReference type="ARBA" id="ARBA00022801"/>
    </source>
</evidence>
<proteinExistence type="inferred from homology"/>
<dbReference type="PROSITE" id="PS00893">
    <property type="entry name" value="NUDIX_BOX"/>
    <property type="match status" value="1"/>
</dbReference>
<dbReference type="PRINTS" id="PR00502">
    <property type="entry name" value="NUDIXFAMILY"/>
</dbReference>
<evidence type="ECO:0000313" key="5">
    <source>
        <dbReference type="EMBL" id="MBC8628289.1"/>
    </source>
</evidence>
<name>A0ABR7PA82_9FIRM</name>
<sequence>MELWDIYNEKKEKMGRTMKRNDWNMKPDEFHLTVLGVLQRPDGKFLITKRRMDKEWAAGWWEVPGGGVRAGEESKEAAMREVKEETGIDVSNAGGGYVFTYQRINPEEKNNYFVDIYKFVLEFDEKDVKVQDEEVAGFEIATVEQIKAYAKQGIFLHYDSIRQVFED</sequence>
<dbReference type="PROSITE" id="PS51462">
    <property type="entry name" value="NUDIX"/>
    <property type="match status" value="1"/>
</dbReference>
<comment type="cofactor">
    <cofactor evidence="1">
        <name>Mg(2+)</name>
        <dbReference type="ChEBI" id="CHEBI:18420"/>
    </cofactor>
</comment>
<protein>
    <submittedName>
        <fullName evidence="5">NUDIX hydrolase</fullName>
    </submittedName>
</protein>
<gene>
    <name evidence="5" type="ORF">H8712_06615</name>
</gene>
<evidence type="ECO:0000259" key="4">
    <source>
        <dbReference type="PROSITE" id="PS51462"/>
    </source>
</evidence>
<dbReference type="PANTHER" id="PTHR43046">
    <property type="entry name" value="GDP-MANNOSE MANNOSYL HYDROLASE"/>
    <property type="match status" value="1"/>
</dbReference>
<keyword evidence="6" id="KW-1185">Reference proteome</keyword>
<evidence type="ECO:0000256" key="3">
    <source>
        <dbReference type="RuleBase" id="RU003476"/>
    </source>
</evidence>
<dbReference type="PANTHER" id="PTHR43046:SF14">
    <property type="entry name" value="MUTT_NUDIX FAMILY PROTEIN"/>
    <property type="match status" value="1"/>
</dbReference>
<dbReference type="CDD" id="cd04693">
    <property type="entry name" value="NUDIX_Hydrolase"/>
    <property type="match status" value="1"/>
</dbReference>
<organism evidence="5 6">
    <name type="scientific">Blautia stercoris</name>
    <dbReference type="NCBI Taxonomy" id="871664"/>
    <lineage>
        <taxon>Bacteria</taxon>
        <taxon>Bacillati</taxon>
        <taxon>Bacillota</taxon>
        <taxon>Clostridia</taxon>
        <taxon>Lachnospirales</taxon>
        <taxon>Lachnospiraceae</taxon>
        <taxon>Blautia</taxon>
    </lineage>
</organism>
<dbReference type="InterPro" id="IPR020476">
    <property type="entry name" value="Nudix_hydrolase"/>
</dbReference>
<dbReference type="Pfam" id="PF00293">
    <property type="entry name" value="NUDIX"/>
    <property type="match status" value="1"/>
</dbReference>
<dbReference type="GO" id="GO:0016787">
    <property type="term" value="F:hydrolase activity"/>
    <property type="evidence" value="ECO:0007669"/>
    <property type="project" value="UniProtKB-KW"/>
</dbReference>
<feature type="domain" description="Nudix hydrolase" evidence="4">
    <location>
        <begin position="29"/>
        <end position="163"/>
    </location>
</feature>
<dbReference type="SUPFAM" id="SSF55811">
    <property type="entry name" value="Nudix"/>
    <property type="match status" value="1"/>
</dbReference>
<dbReference type="InterPro" id="IPR020084">
    <property type="entry name" value="NUDIX_hydrolase_CS"/>
</dbReference>
<comment type="similarity">
    <text evidence="3">Belongs to the Nudix hydrolase family.</text>
</comment>
<dbReference type="RefSeq" id="WP_117455747.1">
    <property type="nucleotide sequence ID" value="NZ_JACRTP010000002.1"/>
</dbReference>
<accession>A0ABR7PA82</accession>
<dbReference type="Gene3D" id="3.90.79.10">
    <property type="entry name" value="Nucleoside Triphosphate Pyrophosphohydrolase"/>
    <property type="match status" value="1"/>
</dbReference>
<evidence type="ECO:0000256" key="1">
    <source>
        <dbReference type="ARBA" id="ARBA00001946"/>
    </source>
</evidence>
<evidence type="ECO:0000313" key="6">
    <source>
        <dbReference type="Proteomes" id="UP000661649"/>
    </source>
</evidence>
<dbReference type="InterPro" id="IPR000086">
    <property type="entry name" value="NUDIX_hydrolase_dom"/>
</dbReference>
<dbReference type="Proteomes" id="UP000661649">
    <property type="component" value="Unassembled WGS sequence"/>
</dbReference>